<sequence length="204" mass="23287">MARAKEVHTERLRKEKEVCQLKIEILRQEKLEAERKAEEERKEEEQKVKEKRLEDEQIQLEAKKEQKLALEREKQEATEHQHLADLKEKEEKEKQKEKEKEDEANEAVLQAAGAPSESVGDSEVDLADLKMAAMDELSRRQRIMKGKKKMEGPGAWKRKICSASLVEESEDKAGSASVGLLTPKCLKTEPAPQANDKVFSRNGA</sequence>
<protein>
    <submittedName>
        <fullName evidence="2">Uncharacterized protein</fullName>
    </submittedName>
</protein>
<evidence type="ECO:0000313" key="3">
    <source>
        <dbReference type="Proteomes" id="UP000217790"/>
    </source>
</evidence>
<name>A0A2H3D129_ARMGA</name>
<dbReference type="OrthoDB" id="10653631at2759"/>
<feature type="region of interest" description="Disordered" evidence="1">
    <location>
        <begin position="31"/>
        <end position="122"/>
    </location>
</feature>
<evidence type="ECO:0000313" key="2">
    <source>
        <dbReference type="EMBL" id="PBK87800.1"/>
    </source>
</evidence>
<feature type="compositionally biased region" description="Basic and acidic residues" evidence="1">
    <location>
        <begin position="31"/>
        <end position="101"/>
    </location>
</feature>
<reference evidence="3" key="1">
    <citation type="journal article" date="2017" name="Nat. Ecol. Evol.">
        <title>Genome expansion and lineage-specific genetic innovations in the forest pathogenic fungi Armillaria.</title>
        <authorList>
            <person name="Sipos G."/>
            <person name="Prasanna A.N."/>
            <person name="Walter M.C."/>
            <person name="O'Connor E."/>
            <person name="Balint B."/>
            <person name="Krizsan K."/>
            <person name="Kiss B."/>
            <person name="Hess J."/>
            <person name="Varga T."/>
            <person name="Slot J."/>
            <person name="Riley R."/>
            <person name="Boka B."/>
            <person name="Rigling D."/>
            <person name="Barry K."/>
            <person name="Lee J."/>
            <person name="Mihaltcheva S."/>
            <person name="LaButti K."/>
            <person name="Lipzen A."/>
            <person name="Waldron R."/>
            <person name="Moloney N.M."/>
            <person name="Sperisen C."/>
            <person name="Kredics L."/>
            <person name="Vagvoelgyi C."/>
            <person name="Patrignani A."/>
            <person name="Fitzpatrick D."/>
            <person name="Nagy I."/>
            <person name="Doyle S."/>
            <person name="Anderson J.B."/>
            <person name="Grigoriev I.V."/>
            <person name="Gueldener U."/>
            <person name="Muensterkoetter M."/>
            <person name="Nagy L.G."/>
        </authorList>
    </citation>
    <scope>NUCLEOTIDE SEQUENCE [LARGE SCALE GENOMIC DNA]</scope>
    <source>
        <strain evidence="3">Ar21-2</strain>
    </source>
</reference>
<keyword evidence="3" id="KW-1185">Reference proteome</keyword>
<dbReference type="AlphaFoldDB" id="A0A2H3D129"/>
<proteinExistence type="predicted"/>
<dbReference type="EMBL" id="KZ293676">
    <property type="protein sequence ID" value="PBK87800.1"/>
    <property type="molecule type" value="Genomic_DNA"/>
</dbReference>
<accession>A0A2H3D129</accession>
<dbReference type="Proteomes" id="UP000217790">
    <property type="component" value="Unassembled WGS sequence"/>
</dbReference>
<gene>
    <name evidence="2" type="ORF">ARMGADRAFT_1034419</name>
</gene>
<evidence type="ECO:0000256" key="1">
    <source>
        <dbReference type="SAM" id="MobiDB-lite"/>
    </source>
</evidence>
<organism evidence="2 3">
    <name type="scientific">Armillaria gallica</name>
    <name type="common">Bulbous honey fungus</name>
    <name type="synonym">Armillaria bulbosa</name>
    <dbReference type="NCBI Taxonomy" id="47427"/>
    <lineage>
        <taxon>Eukaryota</taxon>
        <taxon>Fungi</taxon>
        <taxon>Dikarya</taxon>
        <taxon>Basidiomycota</taxon>
        <taxon>Agaricomycotina</taxon>
        <taxon>Agaricomycetes</taxon>
        <taxon>Agaricomycetidae</taxon>
        <taxon>Agaricales</taxon>
        <taxon>Marasmiineae</taxon>
        <taxon>Physalacriaceae</taxon>
        <taxon>Armillaria</taxon>
    </lineage>
</organism>
<dbReference type="InParanoid" id="A0A2H3D129"/>